<evidence type="ECO:0000256" key="2">
    <source>
        <dbReference type="SAM" id="Phobius"/>
    </source>
</evidence>
<feature type="compositionally biased region" description="Basic and acidic residues" evidence="1">
    <location>
        <begin position="411"/>
        <end position="443"/>
    </location>
</feature>
<feature type="domain" description="NAC" evidence="3">
    <location>
        <begin position="5"/>
        <end position="158"/>
    </location>
</feature>
<dbReference type="Pfam" id="PF02365">
    <property type="entry name" value="NAM"/>
    <property type="match status" value="1"/>
</dbReference>
<dbReference type="PANTHER" id="PTHR31719:SF88">
    <property type="entry name" value="OS07G0272700 PROTEIN"/>
    <property type="match status" value="1"/>
</dbReference>
<dbReference type="Proteomes" id="UP000729402">
    <property type="component" value="Unassembled WGS sequence"/>
</dbReference>
<reference evidence="4" key="2">
    <citation type="submission" date="2021-02" db="EMBL/GenBank/DDBJ databases">
        <authorList>
            <person name="Kimball J.A."/>
            <person name="Haas M.W."/>
            <person name="Macchietto M."/>
            <person name="Kono T."/>
            <person name="Duquette J."/>
            <person name="Shao M."/>
        </authorList>
    </citation>
    <scope>NUCLEOTIDE SEQUENCE</scope>
    <source>
        <tissue evidence="4">Fresh leaf tissue</tissue>
    </source>
</reference>
<sequence>MDGGFPPGVKFDPVDGELVAGFLLPRIQGKKHSLDGVIVEADPLTAPPWALLKDHDRKGDEAFFFASAQAKNGKGSRQKRTVVGGGCWKGQRMCVDGERLRVPIAGGGGLEIGWRKYVLNFHADGERGSSGWVMHEYAITAPADLAASPTRLYRIRFSGYGKKRKREPDCPGGHNDDGRARAARPRAVVETALHLPLPHPVSLPGLVDVPTAVVDIVDGSVIADKSSSAPTEDDFLLLNLELPDVDEILRSFPDFTVDPFFFPGEQGSGAESDEAIPEQSRFCFAQVTEFSESASPGVQEAVHSVVHGSLATLSPKIHSKDPPPLGNASGAALNLGDTTNITVLVGFIVAALLLLSYCLYQCKDSPRPLLLSKSMDGTYVIGIDRSNKVPVNPVESSRRFPEQSRFSCDDRQLLRPVEAQDDKKPSTRLKELPRLSLDSRKESLSPSSRQKNSGYKRTDSSLMDTLRPQDSPRHRRATSVIAKLMLTTQKGREGVQYPVYIAAKRRVFSNEDQALSKNSY</sequence>
<dbReference type="OrthoDB" id="729519at2759"/>
<protein>
    <recommendedName>
        <fullName evidence="3">NAC domain-containing protein</fullName>
    </recommendedName>
</protein>
<evidence type="ECO:0000259" key="3">
    <source>
        <dbReference type="PROSITE" id="PS51005"/>
    </source>
</evidence>
<reference evidence="4" key="1">
    <citation type="journal article" date="2021" name="bioRxiv">
        <title>Whole Genome Assembly and Annotation of Northern Wild Rice, Zizania palustris L., Supports a Whole Genome Duplication in the Zizania Genus.</title>
        <authorList>
            <person name="Haas M."/>
            <person name="Kono T."/>
            <person name="Macchietto M."/>
            <person name="Millas R."/>
            <person name="McGilp L."/>
            <person name="Shao M."/>
            <person name="Duquette J."/>
            <person name="Hirsch C.N."/>
            <person name="Kimball J."/>
        </authorList>
    </citation>
    <scope>NUCLEOTIDE SEQUENCE</scope>
    <source>
        <tissue evidence="4">Fresh leaf tissue</tissue>
    </source>
</reference>
<evidence type="ECO:0000256" key="1">
    <source>
        <dbReference type="SAM" id="MobiDB-lite"/>
    </source>
</evidence>
<evidence type="ECO:0000313" key="5">
    <source>
        <dbReference type="Proteomes" id="UP000729402"/>
    </source>
</evidence>
<comment type="caution">
    <text evidence="4">The sequence shown here is derived from an EMBL/GenBank/DDBJ whole genome shotgun (WGS) entry which is preliminary data.</text>
</comment>
<feature type="transmembrane region" description="Helical" evidence="2">
    <location>
        <begin position="341"/>
        <end position="360"/>
    </location>
</feature>
<feature type="compositionally biased region" description="Basic and acidic residues" evidence="1">
    <location>
        <begin position="166"/>
        <end position="180"/>
    </location>
</feature>
<dbReference type="AlphaFoldDB" id="A0A8J5SV98"/>
<dbReference type="PROSITE" id="PS51005">
    <property type="entry name" value="NAC"/>
    <property type="match status" value="1"/>
</dbReference>
<keyword evidence="2" id="KW-1133">Transmembrane helix</keyword>
<feature type="compositionally biased region" description="Polar residues" evidence="1">
    <location>
        <begin position="444"/>
        <end position="463"/>
    </location>
</feature>
<dbReference type="EMBL" id="JAAALK010000282">
    <property type="protein sequence ID" value="KAG8081028.1"/>
    <property type="molecule type" value="Genomic_DNA"/>
</dbReference>
<keyword evidence="2" id="KW-0812">Transmembrane</keyword>
<dbReference type="InterPro" id="IPR003441">
    <property type="entry name" value="NAC-dom"/>
</dbReference>
<keyword evidence="2" id="KW-0472">Membrane</keyword>
<evidence type="ECO:0000313" key="4">
    <source>
        <dbReference type="EMBL" id="KAG8081028.1"/>
    </source>
</evidence>
<feature type="region of interest" description="Disordered" evidence="1">
    <location>
        <begin position="411"/>
        <end position="477"/>
    </location>
</feature>
<feature type="region of interest" description="Disordered" evidence="1">
    <location>
        <begin position="162"/>
        <end position="182"/>
    </location>
</feature>
<dbReference type="PANTHER" id="PTHR31719">
    <property type="entry name" value="NAC TRANSCRIPTION FACTOR 56"/>
    <property type="match status" value="1"/>
</dbReference>
<keyword evidence="5" id="KW-1185">Reference proteome</keyword>
<organism evidence="4 5">
    <name type="scientific">Zizania palustris</name>
    <name type="common">Northern wild rice</name>
    <dbReference type="NCBI Taxonomy" id="103762"/>
    <lineage>
        <taxon>Eukaryota</taxon>
        <taxon>Viridiplantae</taxon>
        <taxon>Streptophyta</taxon>
        <taxon>Embryophyta</taxon>
        <taxon>Tracheophyta</taxon>
        <taxon>Spermatophyta</taxon>
        <taxon>Magnoliopsida</taxon>
        <taxon>Liliopsida</taxon>
        <taxon>Poales</taxon>
        <taxon>Poaceae</taxon>
        <taxon>BOP clade</taxon>
        <taxon>Oryzoideae</taxon>
        <taxon>Oryzeae</taxon>
        <taxon>Zizaniinae</taxon>
        <taxon>Zizania</taxon>
    </lineage>
</organism>
<accession>A0A8J5SV98</accession>
<dbReference type="GO" id="GO:0006355">
    <property type="term" value="P:regulation of DNA-templated transcription"/>
    <property type="evidence" value="ECO:0007669"/>
    <property type="project" value="InterPro"/>
</dbReference>
<proteinExistence type="predicted"/>
<gene>
    <name evidence="4" type="ORF">GUJ93_ZPchr0007g5771</name>
</gene>
<name>A0A8J5SV98_ZIZPA</name>
<dbReference type="GO" id="GO:0003677">
    <property type="term" value="F:DNA binding"/>
    <property type="evidence" value="ECO:0007669"/>
    <property type="project" value="InterPro"/>
</dbReference>